<dbReference type="PROSITE" id="PS50109">
    <property type="entry name" value="HIS_KIN"/>
    <property type="match status" value="1"/>
</dbReference>
<dbReference type="InterPro" id="IPR036890">
    <property type="entry name" value="HATPase_C_sf"/>
</dbReference>
<keyword evidence="8" id="KW-0547">Nucleotide-binding</keyword>
<dbReference type="InterPro" id="IPR005467">
    <property type="entry name" value="His_kinase_dom"/>
</dbReference>
<evidence type="ECO:0000256" key="10">
    <source>
        <dbReference type="ARBA" id="ARBA00022840"/>
    </source>
</evidence>
<keyword evidence="10" id="KW-0067">ATP-binding</keyword>
<keyword evidence="5" id="KW-0597">Phosphoprotein</keyword>
<evidence type="ECO:0000256" key="9">
    <source>
        <dbReference type="ARBA" id="ARBA00022777"/>
    </source>
</evidence>
<keyword evidence="13" id="KW-0472">Membrane</keyword>
<protein>
    <recommendedName>
        <fullName evidence="3">histidine kinase</fullName>
        <ecNumber evidence="3">2.7.13.3</ecNumber>
    </recommendedName>
</protein>
<dbReference type="SUPFAM" id="SSF55874">
    <property type="entry name" value="ATPase domain of HSP90 chaperone/DNA topoisomerase II/histidine kinase"/>
    <property type="match status" value="1"/>
</dbReference>
<dbReference type="PANTHER" id="PTHR45528:SF1">
    <property type="entry name" value="SENSOR HISTIDINE KINASE CPXA"/>
    <property type="match status" value="1"/>
</dbReference>
<evidence type="ECO:0000256" key="5">
    <source>
        <dbReference type="ARBA" id="ARBA00022553"/>
    </source>
</evidence>
<keyword evidence="9 14" id="KW-0418">Kinase</keyword>
<name>A0A6I3NCA4_9FIRM</name>
<evidence type="ECO:0000256" key="6">
    <source>
        <dbReference type="ARBA" id="ARBA00022679"/>
    </source>
</evidence>
<dbReference type="SMART" id="SM00388">
    <property type="entry name" value="HisKA"/>
    <property type="match status" value="1"/>
</dbReference>
<evidence type="ECO:0000256" key="12">
    <source>
        <dbReference type="ARBA" id="ARBA00023012"/>
    </source>
</evidence>
<keyword evidence="6" id="KW-0808">Transferase</keyword>
<evidence type="ECO:0000256" key="2">
    <source>
        <dbReference type="ARBA" id="ARBA00004651"/>
    </source>
</evidence>
<reference evidence="14" key="1">
    <citation type="journal article" date="2019" name="Nat. Med.">
        <title>A library of human gut bacterial isolates paired with longitudinal multiomics data enables mechanistic microbiome research.</title>
        <authorList>
            <person name="Poyet M."/>
            <person name="Groussin M."/>
            <person name="Gibbons S.M."/>
            <person name="Avila-Pacheco J."/>
            <person name="Jiang X."/>
            <person name="Kearney S.M."/>
            <person name="Perrotta A.R."/>
            <person name="Berdy B."/>
            <person name="Zhao S."/>
            <person name="Lieberman T.D."/>
            <person name="Swanson P.K."/>
            <person name="Smith M."/>
            <person name="Roesemann S."/>
            <person name="Alexander J.E."/>
            <person name="Rich S.A."/>
            <person name="Livny J."/>
            <person name="Vlamakis H."/>
            <person name="Clish C."/>
            <person name="Bullock K."/>
            <person name="Deik A."/>
            <person name="Scott J."/>
            <person name="Pierce K.A."/>
            <person name="Xavier R.J."/>
            <person name="Alm E.J."/>
        </authorList>
    </citation>
    <scope>NUCLEOTIDE SEQUENCE</scope>
    <source>
        <strain evidence="14">BIOML-A179</strain>
    </source>
</reference>
<dbReference type="EC" id="2.7.13.3" evidence="3"/>
<dbReference type="SUPFAM" id="SSF47384">
    <property type="entry name" value="Homodimeric domain of signal transducing histidine kinase"/>
    <property type="match status" value="1"/>
</dbReference>
<dbReference type="Pfam" id="PF00512">
    <property type="entry name" value="HisKA"/>
    <property type="match status" value="1"/>
</dbReference>
<dbReference type="GO" id="GO:0000155">
    <property type="term" value="F:phosphorelay sensor kinase activity"/>
    <property type="evidence" value="ECO:0007669"/>
    <property type="project" value="InterPro"/>
</dbReference>
<accession>A0A6I3NCA4</accession>
<evidence type="ECO:0000256" key="8">
    <source>
        <dbReference type="ARBA" id="ARBA00022741"/>
    </source>
</evidence>
<keyword evidence="4" id="KW-1003">Cell membrane</keyword>
<dbReference type="RefSeq" id="WP_129821345.1">
    <property type="nucleotide sequence ID" value="NZ_JADPEN010000022.1"/>
</dbReference>
<dbReference type="SMART" id="SM00387">
    <property type="entry name" value="HATPase_c"/>
    <property type="match status" value="1"/>
</dbReference>
<dbReference type="EMBL" id="WMQV01000002">
    <property type="protein sequence ID" value="MTL93124.1"/>
    <property type="molecule type" value="Genomic_DNA"/>
</dbReference>
<proteinExistence type="predicted"/>
<dbReference type="CDD" id="cd00082">
    <property type="entry name" value="HisKA"/>
    <property type="match status" value="1"/>
</dbReference>
<comment type="subcellular location">
    <subcellularLocation>
        <location evidence="2">Cell membrane</location>
        <topology evidence="2">Multi-pass membrane protein</topology>
    </subcellularLocation>
</comment>
<comment type="catalytic activity">
    <reaction evidence="1">
        <text>ATP + protein L-histidine = ADP + protein N-phospho-L-histidine.</text>
        <dbReference type="EC" id="2.7.13.3"/>
    </reaction>
</comment>
<sequence length="739" mass="85995">MDTNSKSSNKISKWIVGIISVLIIGMISGWLYSQYENMGKIAKQQSGTIYTDHEFYTYLSELSYTLYFDTLKQENKEISNEELIQITTNDLEYLYDRYYHETSIENVDFYYLSTDEQYKVLMKSIGSYVKNNLIDSNWIFDQLQNMEYLVIDQTEGSNYKYGNLNLETLNNANLTASQLENLKNQYQSFVVLNYDANGNLTVINNYEFDSSTNVYNHFEYQDGYKLAPIKNMTIVYGVPKILTYTDYIWQMNYRYDWWSIQSVVGYFSWIAIALTAITAIILPINAFKQSKLFTWILKIPFEIMLFLSIFLFPIFIEAIPSLVQSTLEEMEFMNTSYLIFPESVHHLIAPTFNIVMWTIVLYWFFLDCVYLKNLFKIGWKATIKTKFISINLMRGFVRKGRLIYQNLANIDLKNANTKKLALFLGIQFVMISIMCLTWFFGLFIAIIYTGFLFVYLNKKIKKIESDYSRLFEVTNEVAEGNLDVVIDEDLGIFNSFKDEVVNIQSGLKKAVQNEVKSQRMKTDLIANVSHDLKTPLTSIITYVDLLKDENLTHEKRTQYLETLDQKSQRLKILIEDLFEMSKASSGNITMNLQMVDVVSLMKQTLLETEDKIEEAGLMIRRQFPEHKVMISLDSERTFRVFENLISNMTKYAMARTRAYIDIVDDEEIVQIIFKNMSAEEINVNVDELVERFVRGDQSRHTEGSGLGLAIAKSFVELQGGQFVVQVDGDLFKVIITFSK</sequence>
<dbReference type="AlphaFoldDB" id="A0A6I3NCA4"/>
<dbReference type="InterPro" id="IPR036097">
    <property type="entry name" value="HisK_dim/P_sf"/>
</dbReference>
<gene>
    <name evidence="14" type="ORF">GMA64_01120</name>
</gene>
<evidence type="ECO:0000256" key="11">
    <source>
        <dbReference type="ARBA" id="ARBA00022989"/>
    </source>
</evidence>
<dbReference type="Gene3D" id="1.10.287.130">
    <property type="match status" value="1"/>
</dbReference>
<evidence type="ECO:0000256" key="3">
    <source>
        <dbReference type="ARBA" id="ARBA00012438"/>
    </source>
</evidence>
<dbReference type="Pfam" id="PF02518">
    <property type="entry name" value="HATPase_c"/>
    <property type="match status" value="1"/>
</dbReference>
<dbReference type="Gene3D" id="3.30.565.10">
    <property type="entry name" value="Histidine kinase-like ATPase, C-terminal domain"/>
    <property type="match status" value="1"/>
</dbReference>
<dbReference type="GO" id="GO:0005886">
    <property type="term" value="C:plasma membrane"/>
    <property type="evidence" value="ECO:0007669"/>
    <property type="project" value="UniProtKB-SubCell"/>
</dbReference>
<evidence type="ECO:0000256" key="13">
    <source>
        <dbReference type="ARBA" id="ARBA00023136"/>
    </source>
</evidence>
<dbReference type="InterPro" id="IPR003661">
    <property type="entry name" value="HisK_dim/P_dom"/>
</dbReference>
<organism evidence="14">
    <name type="scientific">Turicibacter sanguinis</name>
    <dbReference type="NCBI Taxonomy" id="154288"/>
    <lineage>
        <taxon>Bacteria</taxon>
        <taxon>Bacillati</taxon>
        <taxon>Bacillota</taxon>
        <taxon>Erysipelotrichia</taxon>
        <taxon>Erysipelotrichales</taxon>
        <taxon>Turicibacteraceae</taxon>
        <taxon>Turicibacter</taxon>
    </lineage>
</organism>
<dbReference type="InterPro" id="IPR003594">
    <property type="entry name" value="HATPase_dom"/>
</dbReference>
<keyword evidence="12" id="KW-0902">Two-component regulatory system</keyword>
<keyword evidence="11" id="KW-1133">Transmembrane helix</keyword>
<dbReference type="GO" id="GO:0005524">
    <property type="term" value="F:ATP binding"/>
    <property type="evidence" value="ECO:0007669"/>
    <property type="project" value="UniProtKB-KW"/>
</dbReference>
<dbReference type="FunFam" id="1.10.287.130:FF:000008">
    <property type="entry name" value="Two-component sensor histidine kinase"/>
    <property type="match status" value="1"/>
</dbReference>
<keyword evidence="7" id="KW-0812">Transmembrane</keyword>
<dbReference type="InterPro" id="IPR050398">
    <property type="entry name" value="HssS/ArlS-like"/>
</dbReference>
<evidence type="ECO:0000256" key="7">
    <source>
        <dbReference type="ARBA" id="ARBA00022692"/>
    </source>
</evidence>
<evidence type="ECO:0000313" key="14">
    <source>
        <dbReference type="EMBL" id="MTL93124.1"/>
    </source>
</evidence>
<evidence type="ECO:0000256" key="1">
    <source>
        <dbReference type="ARBA" id="ARBA00000085"/>
    </source>
</evidence>
<comment type="caution">
    <text evidence="14">The sequence shown here is derived from an EMBL/GenBank/DDBJ whole genome shotgun (WGS) entry which is preliminary data.</text>
</comment>
<dbReference type="PANTHER" id="PTHR45528">
    <property type="entry name" value="SENSOR HISTIDINE KINASE CPXA"/>
    <property type="match status" value="1"/>
</dbReference>
<evidence type="ECO:0000256" key="4">
    <source>
        <dbReference type="ARBA" id="ARBA00022475"/>
    </source>
</evidence>